<keyword evidence="9 16" id="KW-1133">Transmembrane helix</keyword>
<comment type="catalytic activity">
    <reaction evidence="14">
        <text>a beta-D-galactosyl-(1-&gt;4)-N-acetyl-beta-D-glucosaminyl derivative + UDP-N-acetyl-alpha-D-glucosamine = an N-acetyl-beta-D-glucosaminyl-(1-&gt;3)-beta-D-galactosyl-(1-&gt;4)-N-acetyl-beta-D-glucosaminyl derivative + UDP + H(+)</text>
        <dbReference type="Rhea" id="RHEA:14389"/>
        <dbReference type="ChEBI" id="CHEBI:15378"/>
        <dbReference type="ChEBI" id="CHEBI:57705"/>
        <dbReference type="ChEBI" id="CHEBI:58223"/>
        <dbReference type="ChEBI" id="CHEBI:133507"/>
        <dbReference type="ChEBI" id="CHEBI:134090"/>
        <dbReference type="EC" id="2.4.1.149"/>
    </reaction>
</comment>
<dbReference type="GO" id="GO:0016262">
    <property type="term" value="F:protein N-acetylglucosaminyltransferase activity"/>
    <property type="evidence" value="ECO:0007669"/>
    <property type="project" value="TreeGrafter"/>
</dbReference>
<comment type="cofactor">
    <cofactor evidence="1">
        <name>Mn(2+)</name>
        <dbReference type="ChEBI" id="CHEBI:29035"/>
    </cofactor>
</comment>
<reference evidence="17 18" key="1">
    <citation type="journal article" date="2019" name="Mol. Ecol. Resour.">
        <title>Chromosome-level genome assembly of Triplophysa tibetana, a fish adapted to the harsh high-altitude environment of the Tibetan Plateau.</title>
        <authorList>
            <person name="Yang X."/>
            <person name="Liu H."/>
            <person name="Ma Z."/>
            <person name="Zou Y."/>
            <person name="Zou M."/>
            <person name="Mao Y."/>
            <person name="Li X."/>
            <person name="Wang H."/>
            <person name="Chen T."/>
            <person name="Wang W."/>
            <person name="Yang R."/>
        </authorList>
    </citation>
    <scope>NUCLEOTIDE SEQUENCE [LARGE SCALE GENOMIC DNA]</scope>
    <source>
        <strain evidence="17">TTIB1903HZAU</strain>
        <tissue evidence="17">Muscle</tissue>
    </source>
</reference>
<proteinExistence type="inferred from homology"/>
<evidence type="ECO:0000313" key="18">
    <source>
        <dbReference type="Proteomes" id="UP000324632"/>
    </source>
</evidence>
<dbReference type="InterPro" id="IPR002659">
    <property type="entry name" value="Glyco_trans_31"/>
</dbReference>
<feature type="transmembrane region" description="Helical" evidence="16">
    <location>
        <begin position="21"/>
        <end position="39"/>
    </location>
</feature>
<evidence type="ECO:0000256" key="11">
    <source>
        <dbReference type="ARBA" id="ARBA00023136"/>
    </source>
</evidence>
<gene>
    <name evidence="17" type="ORF">E1301_Tti006451</name>
</gene>
<keyword evidence="10 16" id="KW-0333">Golgi apparatus</keyword>
<dbReference type="GO" id="GO:0000139">
    <property type="term" value="C:Golgi membrane"/>
    <property type="evidence" value="ECO:0007669"/>
    <property type="project" value="UniProtKB-SubCell"/>
</dbReference>
<dbReference type="EMBL" id="SOYY01000011">
    <property type="protein sequence ID" value="KAA0714709.1"/>
    <property type="molecule type" value="Genomic_DNA"/>
</dbReference>
<comment type="subcellular location">
    <subcellularLocation>
        <location evidence="2 16">Golgi apparatus membrane</location>
        <topology evidence="2 16">Single-pass type II membrane protein</topology>
    </subcellularLocation>
</comment>
<dbReference type="PANTHER" id="PTHR11214">
    <property type="entry name" value="BETA-1,3-N-ACETYLGLUCOSAMINYLTRANSFERASE"/>
    <property type="match status" value="1"/>
</dbReference>
<accession>A0A5A9P114</accession>
<keyword evidence="6 17" id="KW-0808">Transferase</keyword>
<keyword evidence="8 16" id="KW-0735">Signal-anchor</keyword>
<dbReference type="GO" id="GO:0008532">
    <property type="term" value="F:N-acetyllactosaminide beta-1,3-N-acetylglucosaminyltransferase activity"/>
    <property type="evidence" value="ECO:0007669"/>
    <property type="project" value="UniProtKB-EC"/>
</dbReference>
<keyword evidence="7 16" id="KW-0812">Transmembrane</keyword>
<keyword evidence="18" id="KW-1185">Reference proteome</keyword>
<evidence type="ECO:0000256" key="13">
    <source>
        <dbReference type="ARBA" id="ARBA00023211"/>
    </source>
</evidence>
<evidence type="ECO:0000256" key="2">
    <source>
        <dbReference type="ARBA" id="ARBA00004323"/>
    </source>
</evidence>
<dbReference type="Gene3D" id="3.90.550.50">
    <property type="match status" value="1"/>
</dbReference>
<comment type="caution">
    <text evidence="17">The sequence shown here is derived from an EMBL/GenBank/DDBJ whole genome shotgun (WGS) entry which is preliminary data.</text>
</comment>
<evidence type="ECO:0000256" key="15">
    <source>
        <dbReference type="ARBA" id="ARBA00065824"/>
    </source>
</evidence>
<evidence type="ECO:0000256" key="4">
    <source>
        <dbReference type="ARBA" id="ARBA00008661"/>
    </source>
</evidence>
<evidence type="ECO:0000256" key="9">
    <source>
        <dbReference type="ARBA" id="ARBA00022989"/>
    </source>
</evidence>
<name>A0A5A9P114_9TELE</name>
<dbReference type="GO" id="GO:0030311">
    <property type="term" value="P:poly-N-acetyllactosamine biosynthetic process"/>
    <property type="evidence" value="ECO:0007669"/>
    <property type="project" value="TreeGrafter"/>
</dbReference>
<keyword evidence="11 16" id="KW-0472">Membrane</keyword>
<evidence type="ECO:0000256" key="6">
    <source>
        <dbReference type="ARBA" id="ARBA00022679"/>
    </source>
</evidence>
<evidence type="ECO:0000256" key="5">
    <source>
        <dbReference type="ARBA" id="ARBA00022676"/>
    </source>
</evidence>
<sequence length="439" mass="50902">MDIFTSVCWICCKMRVKYSKFLIIILASSLCLVIFYSKLKNVGPSPRGETELLSITSSNLKNNTTTTTVATTIKKVQSVIPYKLPHLNISENFRKFVPKNGAFWNRKLHALLRQFDAARNQTFDDPRNRFKCQPESFELLQTNIQDVQSYPSLYRDFLKGMECRDPPIFIDQPGKCVSGNEEEHIFLLFAIKSAPTHFERRQAVRETWGKEGTYENGMQVRTVFLLGRSSMDDPSFDKLLSLEAQEFRDLLIWDFQDSFYNLTLKEHVFFKWMLESCPRVSFVFKGDDDVFANTEAILKHLNSFEPTKELSLYTGQIIFEASPLRDPKIKYYVPQSFYEGPYPPYAGGGGFLFSGNLLPSLYHVSLYIPFFPIDDVYTGMCFKALGITPVKHDGFKTFDIREQDRENVCVHKDLLLVHQRNPQQTMRLWRNMHSSMLTC</sequence>
<comment type="similarity">
    <text evidence="4 16">Belongs to the glycosyltransferase 31 family.</text>
</comment>
<keyword evidence="5 16" id="KW-0328">Glycosyltransferase</keyword>
<evidence type="ECO:0000313" key="17">
    <source>
        <dbReference type="EMBL" id="KAA0714709.1"/>
    </source>
</evidence>
<dbReference type="GO" id="GO:0006493">
    <property type="term" value="P:protein O-linked glycosylation"/>
    <property type="evidence" value="ECO:0007669"/>
    <property type="project" value="TreeGrafter"/>
</dbReference>
<dbReference type="EC" id="2.4.1.-" evidence="16"/>
<keyword evidence="13" id="KW-0464">Manganese</keyword>
<keyword evidence="12" id="KW-0325">Glycoprotein</keyword>
<evidence type="ECO:0000256" key="16">
    <source>
        <dbReference type="RuleBase" id="RU363063"/>
    </source>
</evidence>
<dbReference type="AlphaFoldDB" id="A0A5A9P114"/>
<evidence type="ECO:0000256" key="8">
    <source>
        <dbReference type="ARBA" id="ARBA00022968"/>
    </source>
</evidence>
<dbReference type="Proteomes" id="UP000324632">
    <property type="component" value="Chromosome 11"/>
</dbReference>
<comment type="subunit">
    <text evidence="15">Interacts with B3GNT8; this interaction greatly increases B3GNT2 catalytic activity, independently of B3GNT8 enzymatic activity.</text>
</comment>
<evidence type="ECO:0000256" key="12">
    <source>
        <dbReference type="ARBA" id="ARBA00023180"/>
    </source>
</evidence>
<evidence type="ECO:0000256" key="14">
    <source>
        <dbReference type="ARBA" id="ARBA00050470"/>
    </source>
</evidence>
<dbReference type="PANTHER" id="PTHR11214:SF87">
    <property type="entry name" value="UDP-GLCNAC:BETAGAL BETA-1,3-N-ACETYLGLUCOSAMINYLTRANSFERASE 8"/>
    <property type="match status" value="1"/>
</dbReference>
<evidence type="ECO:0000256" key="10">
    <source>
        <dbReference type="ARBA" id="ARBA00023034"/>
    </source>
</evidence>
<organism evidence="17 18">
    <name type="scientific">Triplophysa tibetana</name>
    <dbReference type="NCBI Taxonomy" id="1572043"/>
    <lineage>
        <taxon>Eukaryota</taxon>
        <taxon>Metazoa</taxon>
        <taxon>Chordata</taxon>
        <taxon>Craniata</taxon>
        <taxon>Vertebrata</taxon>
        <taxon>Euteleostomi</taxon>
        <taxon>Actinopterygii</taxon>
        <taxon>Neopterygii</taxon>
        <taxon>Teleostei</taxon>
        <taxon>Ostariophysi</taxon>
        <taxon>Cypriniformes</taxon>
        <taxon>Nemacheilidae</taxon>
        <taxon>Triplophysa</taxon>
    </lineage>
</organism>
<evidence type="ECO:0000256" key="1">
    <source>
        <dbReference type="ARBA" id="ARBA00001936"/>
    </source>
</evidence>
<evidence type="ECO:0000256" key="3">
    <source>
        <dbReference type="ARBA" id="ARBA00004922"/>
    </source>
</evidence>
<evidence type="ECO:0000256" key="7">
    <source>
        <dbReference type="ARBA" id="ARBA00022692"/>
    </source>
</evidence>
<dbReference type="FunFam" id="3.90.550.50:FF:000010">
    <property type="entry name" value="Hexosyltransferase"/>
    <property type="match status" value="1"/>
</dbReference>
<dbReference type="Pfam" id="PF01762">
    <property type="entry name" value="Galactosyl_T"/>
    <property type="match status" value="1"/>
</dbReference>
<comment type="pathway">
    <text evidence="3">Protein modification; protein glycosylation.</text>
</comment>
<protein>
    <recommendedName>
        <fullName evidence="16">Hexosyltransferase</fullName>
        <ecNumber evidence="16">2.4.1.-</ecNumber>
    </recommendedName>
</protein>